<keyword evidence="5" id="KW-1185">Reference proteome</keyword>
<feature type="region of interest" description="Disordered" evidence="2">
    <location>
        <begin position="123"/>
        <end position="214"/>
    </location>
</feature>
<evidence type="ECO:0000313" key="5">
    <source>
        <dbReference type="Proteomes" id="UP000290289"/>
    </source>
</evidence>
<reference evidence="4 5" key="1">
    <citation type="submission" date="2018-10" db="EMBL/GenBank/DDBJ databases">
        <title>A high-quality apple genome assembly.</title>
        <authorList>
            <person name="Hu J."/>
        </authorList>
    </citation>
    <scope>NUCLEOTIDE SEQUENCE [LARGE SCALE GENOMIC DNA]</scope>
    <source>
        <strain evidence="5">cv. HFTH1</strain>
        <tissue evidence="4">Young leaf</tissue>
    </source>
</reference>
<dbReference type="STRING" id="3750.A0A498KPL2"/>
<dbReference type="EMBL" id="RDQH01000327">
    <property type="protein sequence ID" value="RXI07645.1"/>
    <property type="molecule type" value="Genomic_DNA"/>
</dbReference>
<dbReference type="InterPro" id="IPR007726">
    <property type="entry name" value="SS18_N"/>
</dbReference>
<sequence>MQQPPQMIPVMPSFPPTNITTEQIQKYLDDNKKLILAILDNQNLGKLAECAQYQAQLQKNLMYLAAIADAQPQAPAVPAQMAPHPAMQQAGYYMQHPQAAAMAQQQGIFPPKMPMQFNNMHQMHDPQQQQQLHQQHQQAMQGQMGMRPGGANGMPSMHHTEGSFGGGSGGPNSVGGSNDGRGGSKQDASDAGAGGDGQGSSAGGHGNGDGEDGK</sequence>
<evidence type="ECO:0000259" key="3">
    <source>
        <dbReference type="Pfam" id="PF05030"/>
    </source>
</evidence>
<proteinExistence type="inferred from homology"/>
<comment type="similarity">
    <text evidence="1">Belongs to the SS18 family.</text>
</comment>
<dbReference type="Proteomes" id="UP000290289">
    <property type="component" value="Chromosome 1"/>
</dbReference>
<organism evidence="4 5">
    <name type="scientific">Malus domestica</name>
    <name type="common">Apple</name>
    <name type="synonym">Pyrus malus</name>
    <dbReference type="NCBI Taxonomy" id="3750"/>
    <lineage>
        <taxon>Eukaryota</taxon>
        <taxon>Viridiplantae</taxon>
        <taxon>Streptophyta</taxon>
        <taxon>Embryophyta</taxon>
        <taxon>Tracheophyta</taxon>
        <taxon>Spermatophyta</taxon>
        <taxon>Magnoliopsida</taxon>
        <taxon>eudicotyledons</taxon>
        <taxon>Gunneridae</taxon>
        <taxon>Pentapetalae</taxon>
        <taxon>rosids</taxon>
        <taxon>fabids</taxon>
        <taxon>Rosales</taxon>
        <taxon>Rosaceae</taxon>
        <taxon>Amygdaloideae</taxon>
        <taxon>Maleae</taxon>
        <taxon>Malus</taxon>
    </lineage>
</organism>
<feature type="domain" description="SS18 N-terminal" evidence="3">
    <location>
        <begin position="18"/>
        <end position="73"/>
    </location>
</feature>
<gene>
    <name evidence="4" type="ORF">DVH24_005418</name>
</gene>
<dbReference type="Pfam" id="PF05030">
    <property type="entry name" value="SSXT"/>
    <property type="match status" value="1"/>
</dbReference>
<evidence type="ECO:0000256" key="1">
    <source>
        <dbReference type="ARBA" id="ARBA00007945"/>
    </source>
</evidence>
<accession>A0A498KPL2</accession>
<feature type="compositionally biased region" description="Gly residues" evidence="2">
    <location>
        <begin position="192"/>
        <end position="207"/>
    </location>
</feature>
<feature type="compositionally biased region" description="Gly residues" evidence="2">
    <location>
        <begin position="163"/>
        <end position="181"/>
    </location>
</feature>
<protein>
    <recommendedName>
        <fullName evidence="3">SS18 N-terminal domain-containing protein</fullName>
    </recommendedName>
</protein>
<name>A0A498KPL2_MALDO</name>
<evidence type="ECO:0000256" key="2">
    <source>
        <dbReference type="SAM" id="MobiDB-lite"/>
    </source>
</evidence>
<comment type="caution">
    <text evidence="4">The sequence shown here is derived from an EMBL/GenBank/DDBJ whole genome shotgun (WGS) entry which is preliminary data.</text>
</comment>
<feature type="compositionally biased region" description="Low complexity" evidence="2">
    <location>
        <begin position="125"/>
        <end position="144"/>
    </location>
</feature>
<dbReference type="AlphaFoldDB" id="A0A498KPL2"/>
<evidence type="ECO:0000313" key="4">
    <source>
        <dbReference type="EMBL" id="RXI07645.1"/>
    </source>
</evidence>